<reference evidence="1 2" key="1">
    <citation type="journal article" date="2019" name="Nat. Med.">
        <title>A library of human gut bacterial isolates paired with longitudinal multiomics data enables mechanistic microbiome research.</title>
        <authorList>
            <person name="Poyet M."/>
            <person name="Groussin M."/>
            <person name="Gibbons S.M."/>
            <person name="Avila-Pacheco J."/>
            <person name="Jiang X."/>
            <person name="Kearney S.M."/>
            <person name="Perrotta A.R."/>
            <person name="Berdy B."/>
            <person name="Zhao S."/>
            <person name="Lieberman T.D."/>
            <person name="Swanson P.K."/>
            <person name="Smith M."/>
            <person name="Roesemann S."/>
            <person name="Alexander J.E."/>
            <person name="Rich S.A."/>
            <person name="Livny J."/>
            <person name="Vlamakis H."/>
            <person name="Clish C."/>
            <person name="Bullock K."/>
            <person name="Deik A."/>
            <person name="Scott J."/>
            <person name="Pierce K.A."/>
            <person name="Xavier R.J."/>
            <person name="Alm E.J."/>
        </authorList>
    </citation>
    <scope>NUCLEOTIDE SEQUENCE [LARGE SCALE GENOMIC DNA]</scope>
    <source>
        <strain evidence="1 2">BIOML-A8</strain>
    </source>
</reference>
<evidence type="ECO:0000313" key="2">
    <source>
        <dbReference type="Proteomes" id="UP000482653"/>
    </source>
</evidence>
<organism evidence="1 2">
    <name type="scientific">Bacteroides cellulosilyticus</name>
    <dbReference type="NCBI Taxonomy" id="246787"/>
    <lineage>
        <taxon>Bacteria</taxon>
        <taxon>Pseudomonadati</taxon>
        <taxon>Bacteroidota</taxon>
        <taxon>Bacteroidia</taxon>
        <taxon>Bacteroidales</taxon>
        <taxon>Bacteroidaceae</taxon>
        <taxon>Bacteroides</taxon>
    </lineage>
</organism>
<dbReference type="AlphaFoldDB" id="A0A6L3K6G7"/>
<accession>A0A6L3K6G7</accession>
<sequence>MLSVTQLCIVSNNSYTNIGTVWDITKYIRIIFYKYLHINILPNNRLYNQMPVLLRMTENCF</sequence>
<proteinExistence type="predicted"/>
<comment type="caution">
    <text evidence="1">The sequence shown here is derived from an EMBL/GenBank/DDBJ whole genome shotgun (WGS) entry which is preliminary data.</text>
</comment>
<evidence type="ECO:0000313" key="1">
    <source>
        <dbReference type="EMBL" id="KAA5421639.1"/>
    </source>
</evidence>
<dbReference type="EMBL" id="VVYX01000004">
    <property type="protein sequence ID" value="KAA5421639.1"/>
    <property type="molecule type" value="Genomic_DNA"/>
</dbReference>
<protein>
    <submittedName>
        <fullName evidence="1">Uncharacterized protein</fullName>
    </submittedName>
</protein>
<name>A0A6L3K6G7_9BACE</name>
<gene>
    <name evidence="1" type="ORF">F2Y87_03810</name>
</gene>
<dbReference type="Proteomes" id="UP000482653">
    <property type="component" value="Unassembled WGS sequence"/>
</dbReference>